<sequence>MHLLTVDTLEQAQNKIYSYLAKNELKTEKIALTQAFQYILAEDIHAPFAVPHFRRSTVDGYAIHSLDTVGAGESIPCFLKVLGAVEMGEENRYTVKRGECVYVPTGGMLPNGADAMLMIEYAEKFGENEIACYQNVKHNQYVVDVGEDIPEKSLVLEKGTILRPHEIGVLASLGLAEVLVYAKPTVAIISLGDEILQAGERLEAGKIYDVNTYGLYAQAVKFGFAVQEYHHVKDDREAICRILENVVHHVDIVCVSGGSSQGEKDFTASLLAEISTTGILTHGIAVKPGKPTITAYDEKNACLLLGLPGHPVAAMLLFELLAAQVYRKLWQVSPIVQITAKMACNFPSADGRLTCQLVQLEREGHEYTAIPIFGKSGVVSSLAKAQGYILVGMNSEGVKKDEQVCVYLI</sequence>
<dbReference type="Proteomes" id="UP001058120">
    <property type="component" value="Chromosome"/>
</dbReference>
<comment type="pathway">
    <text evidence="2 6">Cofactor biosynthesis; molybdopterin biosynthesis.</text>
</comment>
<evidence type="ECO:0000256" key="4">
    <source>
        <dbReference type="ARBA" id="ARBA00023150"/>
    </source>
</evidence>
<protein>
    <recommendedName>
        <fullName evidence="6">Molybdopterin molybdenumtransferase</fullName>
        <ecNumber evidence="6">2.10.1.1</ecNumber>
    </recommendedName>
</protein>
<dbReference type="InterPro" id="IPR005111">
    <property type="entry name" value="MoeA_C_domain_IV"/>
</dbReference>
<comment type="similarity">
    <text evidence="3 6">Belongs to the MoeA family.</text>
</comment>
<dbReference type="Gene3D" id="3.90.105.10">
    <property type="entry name" value="Molybdopterin biosynthesis moea protein, domain 2"/>
    <property type="match status" value="1"/>
</dbReference>
<evidence type="ECO:0000256" key="3">
    <source>
        <dbReference type="ARBA" id="ARBA00010763"/>
    </source>
</evidence>
<comment type="cofactor">
    <cofactor evidence="6">
        <name>Mg(2+)</name>
        <dbReference type="ChEBI" id="CHEBI:18420"/>
    </cofactor>
</comment>
<keyword evidence="4 6" id="KW-0501">Molybdenum cofactor biosynthesis</keyword>
<evidence type="ECO:0000313" key="8">
    <source>
        <dbReference type="EMBL" id="UWX05972.1"/>
    </source>
</evidence>
<dbReference type="Pfam" id="PF00994">
    <property type="entry name" value="MoCF_biosynth"/>
    <property type="match status" value="1"/>
</dbReference>
<comment type="catalytic activity">
    <reaction evidence="5">
        <text>adenylyl-molybdopterin + molybdate = Mo-molybdopterin + AMP + H(+)</text>
        <dbReference type="Rhea" id="RHEA:35047"/>
        <dbReference type="ChEBI" id="CHEBI:15378"/>
        <dbReference type="ChEBI" id="CHEBI:36264"/>
        <dbReference type="ChEBI" id="CHEBI:62727"/>
        <dbReference type="ChEBI" id="CHEBI:71302"/>
        <dbReference type="ChEBI" id="CHEBI:456215"/>
        <dbReference type="EC" id="2.10.1.1"/>
    </reaction>
</comment>
<feature type="domain" description="MoaB/Mog" evidence="7">
    <location>
        <begin position="187"/>
        <end position="328"/>
    </location>
</feature>
<dbReference type="Gene3D" id="2.170.190.11">
    <property type="entry name" value="Molybdopterin biosynthesis moea protein, domain 3"/>
    <property type="match status" value="1"/>
</dbReference>
<dbReference type="InterPro" id="IPR036425">
    <property type="entry name" value="MoaB/Mog-like_dom_sf"/>
</dbReference>
<evidence type="ECO:0000256" key="5">
    <source>
        <dbReference type="ARBA" id="ARBA00047317"/>
    </source>
</evidence>
<keyword evidence="6" id="KW-0500">Molybdenum</keyword>
<dbReference type="InterPro" id="IPR036135">
    <property type="entry name" value="MoeA_linker/N_sf"/>
</dbReference>
<gene>
    <name evidence="8" type="ORF">JBF11_01200</name>
</gene>
<evidence type="ECO:0000313" key="9">
    <source>
        <dbReference type="Proteomes" id="UP001058120"/>
    </source>
</evidence>
<dbReference type="PANTHER" id="PTHR10192">
    <property type="entry name" value="MOLYBDOPTERIN BIOSYNTHESIS PROTEIN"/>
    <property type="match status" value="1"/>
</dbReference>
<accession>A0ABY5Y1B2</accession>
<dbReference type="SUPFAM" id="SSF63882">
    <property type="entry name" value="MoeA N-terminal region -like"/>
    <property type="match status" value="1"/>
</dbReference>
<dbReference type="CDD" id="cd00887">
    <property type="entry name" value="MoeA"/>
    <property type="match status" value="1"/>
</dbReference>
<keyword evidence="6" id="KW-0808">Transferase</keyword>
<evidence type="ECO:0000256" key="6">
    <source>
        <dbReference type="RuleBase" id="RU365090"/>
    </source>
</evidence>
<dbReference type="InterPro" id="IPR001453">
    <property type="entry name" value="MoaB/Mog_dom"/>
</dbReference>
<evidence type="ECO:0000256" key="1">
    <source>
        <dbReference type="ARBA" id="ARBA00002901"/>
    </source>
</evidence>
<dbReference type="Gene3D" id="2.40.340.10">
    <property type="entry name" value="MoeA, C-terminal, domain IV"/>
    <property type="match status" value="1"/>
</dbReference>
<keyword evidence="6" id="KW-0479">Metal-binding</keyword>
<evidence type="ECO:0000259" key="7">
    <source>
        <dbReference type="SMART" id="SM00852"/>
    </source>
</evidence>
<keyword evidence="6" id="KW-0460">Magnesium</keyword>
<dbReference type="SUPFAM" id="SSF63867">
    <property type="entry name" value="MoeA C-terminal domain-like"/>
    <property type="match status" value="1"/>
</dbReference>
<dbReference type="PANTHER" id="PTHR10192:SF5">
    <property type="entry name" value="GEPHYRIN"/>
    <property type="match status" value="1"/>
</dbReference>
<dbReference type="EMBL" id="CP065938">
    <property type="protein sequence ID" value="UWX05972.1"/>
    <property type="molecule type" value="Genomic_DNA"/>
</dbReference>
<evidence type="ECO:0000256" key="2">
    <source>
        <dbReference type="ARBA" id="ARBA00005046"/>
    </source>
</evidence>
<dbReference type="InterPro" id="IPR005110">
    <property type="entry name" value="MoeA_linker/N"/>
</dbReference>
<organism evidence="8 9">
    <name type="scientific">Taurinivorans muris</name>
    <dbReference type="NCBI Taxonomy" id="2787751"/>
    <lineage>
        <taxon>Bacteria</taxon>
        <taxon>Pseudomonadati</taxon>
        <taxon>Thermodesulfobacteriota</taxon>
        <taxon>Desulfovibrionia</taxon>
        <taxon>Desulfovibrionales</taxon>
        <taxon>Desulfovibrionaceae</taxon>
        <taxon>Taurinivorans</taxon>
    </lineage>
</organism>
<dbReference type="SUPFAM" id="SSF53218">
    <property type="entry name" value="Molybdenum cofactor biosynthesis proteins"/>
    <property type="match status" value="1"/>
</dbReference>
<proteinExistence type="inferred from homology"/>
<dbReference type="SMART" id="SM00852">
    <property type="entry name" value="MoCF_biosynth"/>
    <property type="match status" value="1"/>
</dbReference>
<dbReference type="NCBIfam" id="TIGR00177">
    <property type="entry name" value="molyb_syn"/>
    <property type="match status" value="1"/>
</dbReference>
<name>A0ABY5Y1B2_9BACT</name>
<dbReference type="InterPro" id="IPR038987">
    <property type="entry name" value="MoeA-like"/>
</dbReference>
<dbReference type="NCBIfam" id="NF045515">
    <property type="entry name" value="Glp_gephyrin"/>
    <property type="match status" value="1"/>
</dbReference>
<dbReference type="Gene3D" id="3.40.980.10">
    <property type="entry name" value="MoaB/Mog-like domain"/>
    <property type="match status" value="1"/>
</dbReference>
<dbReference type="EC" id="2.10.1.1" evidence="6"/>
<dbReference type="Pfam" id="PF03453">
    <property type="entry name" value="MoeA_N"/>
    <property type="match status" value="1"/>
</dbReference>
<keyword evidence="9" id="KW-1185">Reference proteome</keyword>
<dbReference type="InterPro" id="IPR036688">
    <property type="entry name" value="MoeA_C_domain_IV_sf"/>
</dbReference>
<dbReference type="RefSeq" id="WP_334315567.1">
    <property type="nucleotide sequence ID" value="NZ_CP065938.1"/>
</dbReference>
<dbReference type="Pfam" id="PF03454">
    <property type="entry name" value="MoeA_C"/>
    <property type="match status" value="1"/>
</dbReference>
<reference evidence="8" key="1">
    <citation type="submission" date="2020-12" db="EMBL/GenBank/DDBJ databases">
        <title>Taurinivorans muris gen. nov., sp. nov., fundamental and realized metabolic niche of a ubiquitous sulfidogenic bacterium in the murine intestine.</title>
        <authorList>
            <person name="Ye H."/>
            <person name="Hanson B.T."/>
            <person name="Loy A."/>
        </authorList>
    </citation>
    <scope>NUCLEOTIDE SEQUENCE</scope>
    <source>
        <strain evidence="8">LT0009</strain>
    </source>
</reference>
<comment type="function">
    <text evidence="1 6">Catalyzes the insertion of molybdate into adenylated molybdopterin with the concomitant release of AMP.</text>
</comment>